<evidence type="ECO:0000256" key="1">
    <source>
        <dbReference type="ARBA" id="ARBA00004196"/>
    </source>
</evidence>
<accession>A0A366IEZ0</accession>
<comment type="caution">
    <text evidence="9">The sequence shown here is derived from an EMBL/GenBank/DDBJ whole genome shotgun (WGS) entry which is preliminary data.</text>
</comment>
<dbReference type="Proteomes" id="UP000253509">
    <property type="component" value="Unassembled WGS sequence"/>
</dbReference>
<feature type="compositionally biased region" description="Basic and acidic residues" evidence="5">
    <location>
        <begin position="213"/>
        <end position="222"/>
    </location>
</feature>
<keyword evidence="6" id="KW-0472">Membrane</keyword>
<evidence type="ECO:0000256" key="7">
    <source>
        <dbReference type="SAM" id="SignalP"/>
    </source>
</evidence>
<evidence type="ECO:0000256" key="3">
    <source>
        <dbReference type="ARBA" id="ARBA00022729"/>
    </source>
</evidence>
<evidence type="ECO:0000256" key="5">
    <source>
        <dbReference type="SAM" id="MobiDB-lite"/>
    </source>
</evidence>
<gene>
    <name evidence="9" type="ORF">DFO65_11278</name>
</gene>
<dbReference type="GO" id="GO:0005507">
    <property type="term" value="F:copper ion binding"/>
    <property type="evidence" value="ECO:0007669"/>
    <property type="project" value="InterPro"/>
</dbReference>
<dbReference type="RefSeq" id="WP_113905223.1">
    <property type="nucleotide sequence ID" value="NZ_QNSB01000012.1"/>
</dbReference>
<evidence type="ECO:0000256" key="2">
    <source>
        <dbReference type="ARBA" id="ARBA00022723"/>
    </source>
</evidence>
<dbReference type="Gene3D" id="2.60.40.1220">
    <property type="match status" value="1"/>
</dbReference>
<evidence type="ECO:0000259" key="8">
    <source>
        <dbReference type="Pfam" id="PF04234"/>
    </source>
</evidence>
<dbReference type="GO" id="GO:0042597">
    <property type="term" value="C:periplasmic space"/>
    <property type="evidence" value="ECO:0007669"/>
    <property type="project" value="InterPro"/>
</dbReference>
<dbReference type="GO" id="GO:0006825">
    <property type="term" value="P:copper ion transport"/>
    <property type="evidence" value="ECO:0007669"/>
    <property type="project" value="InterPro"/>
</dbReference>
<dbReference type="PANTHER" id="PTHR34820">
    <property type="entry name" value="INNER MEMBRANE PROTEIN YEBZ"/>
    <property type="match status" value="1"/>
</dbReference>
<dbReference type="InterPro" id="IPR014755">
    <property type="entry name" value="Cu-Rt/internalin_Ig-like"/>
</dbReference>
<evidence type="ECO:0000313" key="9">
    <source>
        <dbReference type="EMBL" id="RBP69544.1"/>
    </source>
</evidence>
<dbReference type="AlphaFoldDB" id="A0A366IEZ0"/>
<dbReference type="InterPro" id="IPR014756">
    <property type="entry name" value="Ig_E-set"/>
</dbReference>
<dbReference type="EMBL" id="QNSB01000012">
    <property type="protein sequence ID" value="RBP69544.1"/>
    <property type="molecule type" value="Genomic_DNA"/>
</dbReference>
<dbReference type="InterPro" id="IPR032694">
    <property type="entry name" value="CopC/D"/>
</dbReference>
<evidence type="ECO:0000256" key="6">
    <source>
        <dbReference type="SAM" id="Phobius"/>
    </source>
</evidence>
<keyword evidence="6" id="KW-0812">Transmembrane</keyword>
<feature type="compositionally biased region" description="Basic and acidic residues" evidence="5">
    <location>
        <begin position="149"/>
        <end position="160"/>
    </location>
</feature>
<keyword evidence="2" id="KW-0479">Metal-binding</keyword>
<feature type="domain" description="CopC" evidence="8">
    <location>
        <begin position="32"/>
        <end position="124"/>
    </location>
</feature>
<dbReference type="InterPro" id="IPR007348">
    <property type="entry name" value="CopC_dom"/>
</dbReference>
<feature type="region of interest" description="Disordered" evidence="5">
    <location>
        <begin position="131"/>
        <end position="168"/>
    </location>
</feature>
<evidence type="ECO:0000313" key="10">
    <source>
        <dbReference type="Proteomes" id="UP000253509"/>
    </source>
</evidence>
<feature type="region of interest" description="Disordered" evidence="5">
    <location>
        <begin position="199"/>
        <end position="222"/>
    </location>
</feature>
<keyword evidence="6" id="KW-1133">Transmembrane helix</keyword>
<proteinExistence type="predicted"/>
<name>A0A366IEZ0_9MICO</name>
<feature type="transmembrane region" description="Helical" evidence="6">
    <location>
        <begin position="174"/>
        <end position="193"/>
    </location>
</feature>
<keyword evidence="4" id="KW-0186">Copper</keyword>
<protein>
    <recommendedName>
        <fullName evidence="8">CopC domain-containing protein</fullName>
    </recommendedName>
</protein>
<organism evidence="9 10">
    <name type="scientific">Brevibacterium celere</name>
    <dbReference type="NCBI Taxonomy" id="225845"/>
    <lineage>
        <taxon>Bacteria</taxon>
        <taxon>Bacillati</taxon>
        <taxon>Actinomycetota</taxon>
        <taxon>Actinomycetes</taxon>
        <taxon>Micrococcales</taxon>
        <taxon>Brevibacteriaceae</taxon>
        <taxon>Brevibacterium</taxon>
    </lineage>
</organism>
<comment type="subcellular location">
    <subcellularLocation>
        <location evidence="1">Cell envelope</location>
    </subcellularLocation>
</comment>
<keyword evidence="3 7" id="KW-0732">Signal</keyword>
<dbReference type="GO" id="GO:0030313">
    <property type="term" value="C:cell envelope"/>
    <property type="evidence" value="ECO:0007669"/>
    <property type="project" value="UniProtKB-SubCell"/>
</dbReference>
<reference evidence="9 10" key="1">
    <citation type="submission" date="2018-06" db="EMBL/GenBank/DDBJ databases">
        <title>Freshwater and sediment microbial communities from various areas in North America, analyzing microbe dynamics in response to fracking.</title>
        <authorList>
            <person name="Lamendella R."/>
        </authorList>
    </citation>
    <scope>NUCLEOTIDE SEQUENCE [LARGE SCALE GENOMIC DNA]</scope>
    <source>
        <strain evidence="9 10">3b_TX</strain>
    </source>
</reference>
<feature type="signal peptide" evidence="7">
    <location>
        <begin position="1"/>
        <end position="31"/>
    </location>
</feature>
<sequence length="222" mass="22807">MTRTQWSALRLGFVALLVAAMSVLAFAPASAHDQLVSSNPEDGAKLDQQPEWIEMTFSGEVQEVGSEVKVEIDGTDVSAGELAVDGTKLTVALPDNLKPGEYTVIWRVVSSDGHPISGEYGFTINDAEGAGGSVEQSTKAGLGGAVVDEPGKEVEDRGEIGESTGGESGMSTPMIVLLAVGGLAIIIIVVLLMRRKTQGLPGTGNGPAGADTDGDRGDKPGS</sequence>
<dbReference type="GO" id="GO:0005886">
    <property type="term" value="C:plasma membrane"/>
    <property type="evidence" value="ECO:0007669"/>
    <property type="project" value="TreeGrafter"/>
</dbReference>
<dbReference type="Pfam" id="PF04234">
    <property type="entry name" value="CopC"/>
    <property type="match status" value="1"/>
</dbReference>
<evidence type="ECO:0000256" key="4">
    <source>
        <dbReference type="ARBA" id="ARBA00023008"/>
    </source>
</evidence>
<dbReference type="PANTHER" id="PTHR34820:SF4">
    <property type="entry name" value="INNER MEMBRANE PROTEIN YEBZ"/>
    <property type="match status" value="1"/>
</dbReference>
<keyword evidence="10" id="KW-1185">Reference proteome</keyword>
<feature type="chain" id="PRO_5016669402" description="CopC domain-containing protein" evidence="7">
    <location>
        <begin position="32"/>
        <end position="222"/>
    </location>
</feature>
<dbReference type="SUPFAM" id="SSF81296">
    <property type="entry name" value="E set domains"/>
    <property type="match status" value="1"/>
</dbReference>
<dbReference type="GO" id="GO:0046688">
    <property type="term" value="P:response to copper ion"/>
    <property type="evidence" value="ECO:0007669"/>
    <property type="project" value="InterPro"/>
</dbReference>